<keyword evidence="15" id="KW-1185">Reference proteome</keyword>
<name>A0A6M5Z1Y5_9BACT</name>
<dbReference type="EMBL" id="CP053452">
    <property type="protein sequence ID" value="QJW99756.1"/>
    <property type="molecule type" value="Genomic_DNA"/>
</dbReference>
<dbReference type="EC" id="1.14.19.1" evidence="14"/>
<evidence type="ECO:0000259" key="13">
    <source>
        <dbReference type="Pfam" id="PF00487"/>
    </source>
</evidence>
<comment type="similarity">
    <text evidence="2">Belongs to the fatty acid desaturase type 2 family.</text>
</comment>
<feature type="transmembrane region" description="Helical" evidence="12">
    <location>
        <begin position="171"/>
        <end position="191"/>
    </location>
</feature>
<evidence type="ECO:0000256" key="7">
    <source>
        <dbReference type="ARBA" id="ARBA00023002"/>
    </source>
</evidence>
<dbReference type="KEGG" id="ftj:FTUN_7379"/>
<feature type="transmembrane region" description="Helical" evidence="12">
    <location>
        <begin position="35"/>
        <end position="58"/>
    </location>
</feature>
<keyword evidence="5" id="KW-0276">Fatty acid metabolism</keyword>
<evidence type="ECO:0000256" key="8">
    <source>
        <dbReference type="ARBA" id="ARBA00023004"/>
    </source>
</evidence>
<keyword evidence="11" id="KW-0275">Fatty acid biosynthesis</keyword>
<feature type="domain" description="Fatty acid desaturase" evidence="13">
    <location>
        <begin position="33"/>
        <end position="248"/>
    </location>
</feature>
<dbReference type="PANTHER" id="PTHR11351:SF31">
    <property type="entry name" value="DESATURASE 1, ISOFORM A-RELATED"/>
    <property type="match status" value="1"/>
</dbReference>
<dbReference type="PRINTS" id="PR00075">
    <property type="entry name" value="FACDDSATRASE"/>
</dbReference>
<accession>A0A6M5Z1Y5</accession>
<keyword evidence="3" id="KW-0444">Lipid biosynthesis</keyword>
<dbReference type="GO" id="GO:0006633">
    <property type="term" value="P:fatty acid biosynthetic process"/>
    <property type="evidence" value="ECO:0007669"/>
    <property type="project" value="UniProtKB-KW"/>
</dbReference>
<evidence type="ECO:0000256" key="2">
    <source>
        <dbReference type="ARBA" id="ARBA00008749"/>
    </source>
</evidence>
<proteinExistence type="inferred from homology"/>
<dbReference type="GO" id="GO:0004768">
    <property type="term" value="F:stearoyl-CoA 9-desaturase activity"/>
    <property type="evidence" value="ECO:0007669"/>
    <property type="project" value="UniProtKB-EC"/>
</dbReference>
<evidence type="ECO:0000313" key="15">
    <source>
        <dbReference type="Proteomes" id="UP000503447"/>
    </source>
</evidence>
<comment type="subcellular location">
    <subcellularLocation>
        <location evidence="1">Membrane</location>
        <topology evidence="1">Multi-pass membrane protein</topology>
    </subcellularLocation>
</comment>
<dbReference type="Pfam" id="PF00487">
    <property type="entry name" value="FA_desaturase"/>
    <property type="match status" value="1"/>
</dbReference>
<dbReference type="AlphaFoldDB" id="A0A6M5Z1Y5"/>
<evidence type="ECO:0000256" key="12">
    <source>
        <dbReference type="SAM" id="Phobius"/>
    </source>
</evidence>
<evidence type="ECO:0000256" key="11">
    <source>
        <dbReference type="ARBA" id="ARBA00023160"/>
    </source>
</evidence>
<organism evidence="14 15">
    <name type="scientific">Frigoriglobus tundricola</name>
    <dbReference type="NCBI Taxonomy" id="2774151"/>
    <lineage>
        <taxon>Bacteria</taxon>
        <taxon>Pseudomonadati</taxon>
        <taxon>Planctomycetota</taxon>
        <taxon>Planctomycetia</taxon>
        <taxon>Gemmatales</taxon>
        <taxon>Gemmataceae</taxon>
        <taxon>Frigoriglobus</taxon>
    </lineage>
</organism>
<keyword evidence="4 12" id="KW-0812">Transmembrane</keyword>
<sequence length="285" mass="32358">MWWYRTTRIDLWRTLFVAVHLALFAIPFVEFSWTSVILFVVGTRIIGFGVTLGLHRYFSHRSFKTSRWFQFLIAFAGTTALQKGPLWWVMQHRLHHKHSDTEADPHSPVVGGLWHGHLGWLFARDLLSPQFGIVRDLTKYPELIWLDRLWVLPPALLAAACYAIDGWSGVVYGYCLSAVLVFHVTFAVNSLGHLFGGRRFETADGSRNNPVLGYLAMGDGWHNNHHHAPYSARHGFAWYEFDVTYQLIRVFALLGLVWGVKQPPPELRAGRAAVESAQVPVPGAS</sequence>
<keyword evidence="9" id="KW-0443">Lipid metabolism</keyword>
<evidence type="ECO:0000256" key="4">
    <source>
        <dbReference type="ARBA" id="ARBA00022692"/>
    </source>
</evidence>
<dbReference type="InterPro" id="IPR015876">
    <property type="entry name" value="Acyl-CoA_DS"/>
</dbReference>
<evidence type="ECO:0000256" key="3">
    <source>
        <dbReference type="ARBA" id="ARBA00022516"/>
    </source>
</evidence>
<gene>
    <name evidence="14" type="ORF">FTUN_7379</name>
</gene>
<dbReference type="CDD" id="cd03505">
    <property type="entry name" value="Delta9-FADS-like"/>
    <property type="match status" value="1"/>
</dbReference>
<dbReference type="Proteomes" id="UP000503447">
    <property type="component" value="Chromosome"/>
</dbReference>
<feature type="transmembrane region" description="Helical" evidence="12">
    <location>
        <begin position="12"/>
        <end position="29"/>
    </location>
</feature>
<evidence type="ECO:0000256" key="5">
    <source>
        <dbReference type="ARBA" id="ARBA00022832"/>
    </source>
</evidence>
<dbReference type="GO" id="GO:0016020">
    <property type="term" value="C:membrane"/>
    <property type="evidence" value="ECO:0007669"/>
    <property type="project" value="UniProtKB-SubCell"/>
</dbReference>
<evidence type="ECO:0000256" key="9">
    <source>
        <dbReference type="ARBA" id="ARBA00023098"/>
    </source>
</evidence>
<keyword evidence="10 12" id="KW-0472">Membrane</keyword>
<evidence type="ECO:0000256" key="6">
    <source>
        <dbReference type="ARBA" id="ARBA00022989"/>
    </source>
</evidence>
<keyword evidence="8" id="KW-0408">Iron</keyword>
<protein>
    <submittedName>
        <fullName evidence="14">Fatty acid desaturase</fullName>
        <ecNumber evidence="14">1.14.19.1</ecNumber>
    </submittedName>
</protein>
<keyword evidence="7 14" id="KW-0560">Oxidoreductase</keyword>
<dbReference type="InterPro" id="IPR005804">
    <property type="entry name" value="FA_desaturase_dom"/>
</dbReference>
<evidence type="ECO:0000256" key="10">
    <source>
        <dbReference type="ARBA" id="ARBA00023136"/>
    </source>
</evidence>
<dbReference type="RefSeq" id="WP_171474668.1">
    <property type="nucleotide sequence ID" value="NZ_CP053452.2"/>
</dbReference>
<dbReference type="PANTHER" id="PTHR11351">
    <property type="entry name" value="ACYL-COA DESATURASE"/>
    <property type="match status" value="1"/>
</dbReference>
<reference evidence="15" key="1">
    <citation type="submission" date="2020-05" db="EMBL/GenBank/DDBJ databases">
        <title>Frigoriglobus tundricola gen. nov., sp. nov., a psychrotolerant cellulolytic planctomycete of the family Gemmataceae with two divergent copies of 16S rRNA gene.</title>
        <authorList>
            <person name="Kulichevskaya I.S."/>
            <person name="Ivanova A.A."/>
            <person name="Naumoff D.G."/>
            <person name="Beletsky A.V."/>
            <person name="Rijpstra W.I.C."/>
            <person name="Sinninghe Damste J.S."/>
            <person name="Mardanov A.V."/>
            <person name="Ravin N.V."/>
            <person name="Dedysh S.N."/>
        </authorList>
    </citation>
    <scope>NUCLEOTIDE SEQUENCE [LARGE SCALE GENOMIC DNA]</scope>
    <source>
        <strain evidence="15">PL17</strain>
    </source>
</reference>
<keyword evidence="6 12" id="KW-1133">Transmembrane helix</keyword>
<evidence type="ECO:0000313" key="14">
    <source>
        <dbReference type="EMBL" id="QJW99756.1"/>
    </source>
</evidence>
<evidence type="ECO:0000256" key="1">
    <source>
        <dbReference type="ARBA" id="ARBA00004141"/>
    </source>
</evidence>